<dbReference type="OrthoDB" id="9052589at2"/>
<dbReference type="RefSeq" id="WP_004952039.1">
    <property type="nucleotide sequence ID" value="NZ_CP068096.1"/>
</dbReference>
<reference evidence="1 2" key="1">
    <citation type="submission" date="2017-11" db="EMBL/GenBank/DDBJ databases">
        <title>Genome sequence of the oocydin A producing rhizobacterium Serratia plymuthica 4Rx5.</title>
        <authorList>
            <person name="Matilla M.A."/>
            <person name="Udaondo Z."/>
            <person name="Salmond G.P.C."/>
        </authorList>
    </citation>
    <scope>NUCLEOTIDE SEQUENCE [LARGE SCALE GENOMIC DNA]</scope>
    <source>
        <strain evidence="1 2">4Rx5</strain>
    </source>
</reference>
<comment type="caution">
    <text evidence="1">The sequence shown here is derived from an EMBL/GenBank/DDBJ whole genome shotgun (WGS) entry which is preliminary data.</text>
</comment>
<organism evidence="1 2">
    <name type="scientific">Serratia plymuthica</name>
    <dbReference type="NCBI Taxonomy" id="82996"/>
    <lineage>
        <taxon>Bacteria</taxon>
        <taxon>Pseudomonadati</taxon>
        <taxon>Pseudomonadota</taxon>
        <taxon>Gammaproteobacteria</taxon>
        <taxon>Enterobacterales</taxon>
        <taxon>Yersiniaceae</taxon>
        <taxon>Serratia</taxon>
    </lineage>
</organism>
<dbReference type="EMBL" id="PESE01000007">
    <property type="protein sequence ID" value="PYD37241.1"/>
    <property type="molecule type" value="Genomic_DNA"/>
</dbReference>
<sequence>MACSRGKASPNANTIRRLFASSGGFCQNPQCLQPLFVDAGDKNITIGELAHIFSAIDNGPRTNADLTDEQRGHFDNIILLCANCHTTIDKAEEHFTDEMIRSWKNDHIDKINATFGVKTYENRESVRQELEKYFRENNTIFVTYGPTQENSVDPENPNAEVWLRKIQSHILPNNRKIQRLVEKNYHLMSEDEKNIFSKLCVHIDDFESKHLGLTDANGSRFPETASELFIG</sequence>
<evidence type="ECO:0008006" key="3">
    <source>
        <dbReference type="Google" id="ProtNLM"/>
    </source>
</evidence>
<gene>
    <name evidence="1" type="ORF">CT690_20260</name>
</gene>
<dbReference type="Proteomes" id="UP000248196">
    <property type="component" value="Unassembled WGS sequence"/>
</dbReference>
<name>A0A318NTK6_SERPL</name>
<evidence type="ECO:0000313" key="1">
    <source>
        <dbReference type="EMBL" id="PYD37241.1"/>
    </source>
</evidence>
<proteinExistence type="predicted"/>
<evidence type="ECO:0000313" key="2">
    <source>
        <dbReference type="Proteomes" id="UP000248196"/>
    </source>
</evidence>
<accession>A0A318NTK6</accession>
<protein>
    <recommendedName>
        <fullName evidence="3">HNH endonuclease</fullName>
    </recommendedName>
</protein>
<dbReference type="AlphaFoldDB" id="A0A318NTK6"/>